<reference evidence="1" key="1">
    <citation type="journal article" date="2021" name="New Phytol.">
        <title>Evolutionary innovations through gain and loss of genes in the ectomycorrhizal Boletales.</title>
        <authorList>
            <person name="Wu G."/>
            <person name="Miyauchi S."/>
            <person name="Morin E."/>
            <person name="Kuo A."/>
            <person name="Drula E."/>
            <person name="Varga T."/>
            <person name="Kohler A."/>
            <person name="Feng B."/>
            <person name="Cao Y."/>
            <person name="Lipzen A."/>
            <person name="Daum C."/>
            <person name="Hundley H."/>
            <person name="Pangilinan J."/>
            <person name="Johnson J."/>
            <person name="Barry K."/>
            <person name="LaButti K."/>
            <person name="Ng V."/>
            <person name="Ahrendt S."/>
            <person name="Min B."/>
            <person name="Choi I.G."/>
            <person name="Park H."/>
            <person name="Plett J.M."/>
            <person name="Magnuson J."/>
            <person name="Spatafora J.W."/>
            <person name="Nagy L.G."/>
            <person name="Henrissat B."/>
            <person name="Grigoriev I.V."/>
            <person name="Yang Z.L."/>
            <person name="Xu J."/>
            <person name="Martin F.M."/>
        </authorList>
    </citation>
    <scope>NUCLEOTIDE SEQUENCE</scope>
    <source>
        <strain evidence="1">KUC20120723A-06</strain>
    </source>
</reference>
<evidence type="ECO:0000313" key="2">
    <source>
        <dbReference type="Proteomes" id="UP000790709"/>
    </source>
</evidence>
<accession>A0ACB8B0Z6</accession>
<keyword evidence="2" id="KW-1185">Reference proteome</keyword>
<sequence length="114" mass="12836">MPHAIGERSTLIAYACLFGAPSSLTAHCPPRSFASSSSFPFPLSARTDISGPRRRSLYFKSPPVWLSNCRTVKPRQDRRQLDVHTILARSRLRQVDLDTVESLKHKRADADVLF</sequence>
<dbReference type="EMBL" id="MU266662">
    <property type="protein sequence ID" value="KAH7919425.1"/>
    <property type="molecule type" value="Genomic_DNA"/>
</dbReference>
<dbReference type="Proteomes" id="UP000790709">
    <property type="component" value="Unassembled WGS sequence"/>
</dbReference>
<gene>
    <name evidence="1" type="ORF">BV22DRAFT_861288</name>
</gene>
<comment type="caution">
    <text evidence="1">The sequence shown here is derived from an EMBL/GenBank/DDBJ whole genome shotgun (WGS) entry which is preliminary data.</text>
</comment>
<name>A0ACB8B0Z6_9AGAM</name>
<organism evidence="1 2">
    <name type="scientific">Leucogyrophana mollusca</name>
    <dbReference type="NCBI Taxonomy" id="85980"/>
    <lineage>
        <taxon>Eukaryota</taxon>
        <taxon>Fungi</taxon>
        <taxon>Dikarya</taxon>
        <taxon>Basidiomycota</taxon>
        <taxon>Agaricomycotina</taxon>
        <taxon>Agaricomycetes</taxon>
        <taxon>Agaricomycetidae</taxon>
        <taxon>Boletales</taxon>
        <taxon>Boletales incertae sedis</taxon>
        <taxon>Leucogyrophana</taxon>
    </lineage>
</organism>
<evidence type="ECO:0000313" key="1">
    <source>
        <dbReference type="EMBL" id="KAH7919425.1"/>
    </source>
</evidence>
<protein>
    <submittedName>
        <fullName evidence="1">Uncharacterized protein</fullName>
    </submittedName>
</protein>
<proteinExistence type="predicted"/>